<evidence type="ECO:0000256" key="1">
    <source>
        <dbReference type="SAM" id="MobiDB-lite"/>
    </source>
</evidence>
<feature type="compositionally biased region" description="Low complexity" evidence="1">
    <location>
        <begin position="1"/>
        <end position="14"/>
    </location>
</feature>
<comment type="caution">
    <text evidence="2">The sequence shown here is derived from an EMBL/GenBank/DDBJ whole genome shotgun (WGS) entry which is preliminary data.</text>
</comment>
<reference evidence="2" key="1">
    <citation type="submission" date="2021-06" db="EMBL/GenBank/DDBJ databases">
        <authorList>
            <person name="Hodson N. C."/>
            <person name="Mongue J. A."/>
            <person name="Jaron S. K."/>
        </authorList>
    </citation>
    <scope>NUCLEOTIDE SEQUENCE</scope>
</reference>
<evidence type="ECO:0000313" key="3">
    <source>
        <dbReference type="Proteomes" id="UP000708208"/>
    </source>
</evidence>
<name>A0A8J2KP34_9HEXA</name>
<proteinExistence type="predicted"/>
<keyword evidence="3" id="KW-1185">Reference proteome</keyword>
<sequence length="120" mass="13466">QNQTNPGTQNQQGNDGKSKQKPEECHFYGKTGTGKIRVAPTPPTKRKRAKNQQPTTKTPEKPNVEYLSGQLTSNLRNMFNQIRNSVGCLTVGLMCICVGEKTVAQIMRNRFIQYISKLRA</sequence>
<evidence type="ECO:0000313" key="2">
    <source>
        <dbReference type="EMBL" id="CAG7818060.1"/>
    </source>
</evidence>
<organism evidence="2 3">
    <name type="scientific">Allacma fusca</name>
    <dbReference type="NCBI Taxonomy" id="39272"/>
    <lineage>
        <taxon>Eukaryota</taxon>
        <taxon>Metazoa</taxon>
        <taxon>Ecdysozoa</taxon>
        <taxon>Arthropoda</taxon>
        <taxon>Hexapoda</taxon>
        <taxon>Collembola</taxon>
        <taxon>Symphypleona</taxon>
        <taxon>Sminthuridae</taxon>
        <taxon>Allacma</taxon>
    </lineage>
</organism>
<feature type="region of interest" description="Disordered" evidence="1">
    <location>
        <begin position="1"/>
        <end position="63"/>
    </location>
</feature>
<dbReference type="Proteomes" id="UP000708208">
    <property type="component" value="Unassembled WGS sequence"/>
</dbReference>
<dbReference type="EMBL" id="CAJVCH010410394">
    <property type="protein sequence ID" value="CAG7818060.1"/>
    <property type="molecule type" value="Genomic_DNA"/>
</dbReference>
<protein>
    <submittedName>
        <fullName evidence="2">Uncharacterized protein</fullName>
    </submittedName>
</protein>
<feature type="compositionally biased region" description="Basic and acidic residues" evidence="1">
    <location>
        <begin position="16"/>
        <end position="27"/>
    </location>
</feature>
<feature type="non-terminal residue" evidence="2">
    <location>
        <position position="1"/>
    </location>
</feature>
<accession>A0A8J2KP34</accession>
<dbReference type="AlphaFoldDB" id="A0A8J2KP34"/>
<gene>
    <name evidence="2" type="ORF">AFUS01_LOCUS28593</name>
</gene>